<name>A0A2H9ZX11_9ASPA</name>
<evidence type="ECO:0000256" key="1">
    <source>
        <dbReference type="SAM" id="MobiDB-lite"/>
    </source>
</evidence>
<reference evidence="2 3" key="1">
    <citation type="journal article" date="2017" name="Nature">
        <title>The Apostasia genome and the evolution of orchids.</title>
        <authorList>
            <person name="Zhang G.Q."/>
            <person name="Liu K.W."/>
            <person name="Li Z."/>
            <person name="Lohaus R."/>
            <person name="Hsiao Y.Y."/>
            <person name="Niu S.C."/>
            <person name="Wang J.Y."/>
            <person name="Lin Y.C."/>
            <person name="Xu Q."/>
            <person name="Chen L.J."/>
            <person name="Yoshida K."/>
            <person name="Fujiwara S."/>
            <person name="Wang Z.W."/>
            <person name="Zhang Y.Q."/>
            <person name="Mitsuda N."/>
            <person name="Wang M."/>
            <person name="Liu G.H."/>
            <person name="Pecoraro L."/>
            <person name="Huang H.X."/>
            <person name="Xiao X.J."/>
            <person name="Lin M."/>
            <person name="Wu X.Y."/>
            <person name="Wu W.L."/>
            <person name="Chen Y.Y."/>
            <person name="Chang S.B."/>
            <person name="Sakamoto S."/>
            <person name="Ohme-Takagi M."/>
            <person name="Yagi M."/>
            <person name="Zeng S.J."/>
            <person name="Shen C.Y."/>
            <person name="Yeh C.M."/>
            <person name="Luo Y.B."/>
            <person name="Tsai W.C."/>
            <person name="Van de Peer Y."/>
            <person name="Liu Z.J."/>
        </authorList>
    </citation>
    <scope>NUCLEOTIDE SEQUENCE [LARGE SCALE GENOMIC DNA]</scope>
    <source>
        <strain evidence="3">cv. Shenzhen</strain>
        <tissue evidence="2">Stem</tissue>
    </source>
</reference>
<proteinExistence type="predicted"/>
<feature type="region of interest" description="Disordered" evidence="1">
    <location>
        <begin position="24"/>
        <end position="61"/>
    </location>
</feature>
<protein>
    <submittedName>
        <fullName evidence="2">Uncharacterized protein</fullName>
    </submittedName>
</protein>
<gene>
    <name evidence="2" type="ORF">AXF42_Ash021773</name>
</gene>
<organism evidence="2 3">
    <name type="scientific">Apostasia shenzhenica</name>
    <dbReference type="NCBI Taxonomy" id="1088818"/>
    <lineage>
        <taxon>Eukaryota</taxon>
        <taxon>Viridiplantae</taxon>
        <taxon>Streptophyta</taxon>
        <taxon>Embryophyta</taxon>
        <taxon>Tracheophyta</taxon>
        <taxon>Spermatophyta</taxon>
        <taxon>Magnoliopsida</taxon>
        <taxon>Liliopsida</taxon>
        <taxon>Asparagales</taxon>
        <taxon>Orchidaceae</taxon>
        <taxon>Apostasioideae</taxon>
        <taxon>Apostasia</taxon>
    </lineage>
</organism>
<keyword evidence="3" id="KW-1185">Reference proteome</keyword>
<sequence length="61" mass="7008">MEEVVGLSLVFDVAGDLRDRSLVKRSERGCKGQTSGEEDRRRPNVVCKRLQKAKHRVRSLR</sequence>
<feature type="compositionally biased region" description="Basic residues" evidence="1">
    <location>
        <begin position="49"/>
        <end position="61"/>
    </location>
</feature>
<accession>A0A2H9ZX11</accession>
<evidence type="ECO:0000313" key="3">
    <source>
        <dbReference type="Proteomes" id="UP000236161"/>
    </source>
</evidence>
<evidence type="ECO:0000313" key="2">
    <source>
        <dbReference type="EMBL" id="PKA47839.1"/>
    </source>
</evidence>
<dbReference type="EMBL" id="KZ453058">
    <property type="protein sequence ID" value="PKA47839.1"/>
    <property type="molecule type" value="Genomic_DNA"/>
</dbReference>
<dbReference type="Proteomes" id="UP000236161">
    <property type="component" value="Unassembled WGS sequence"/>
</dbReference>
<dbReference type="AlphaFoldDB" id="A0A2H9ZX11"/>